<evidence type="ECO:0000313" key="3">
    <source>
        <dbReference type="Proteomes" id="UP001178508"/>
    </source>
</evidence>
<feature type="compositionally biased region" description="Basic and acidic residues" evidence="1">
    <location>
        <begin position="368"/>
        <end position="382"/>
    </location>
</feature>
<feature type="compositionally biased region" description="Basic and acidic residues" evidence="1">
    <location>
        <begin position="1092"/>
        <end position="1101"/>
    </location>
</feature>
<feature type="compositionally biased region" description="Polar residues" evidence="1">
    <location>
        <begin position="277"/>
        <end position="286"/>
    </location>
</feature>
<feature type="compositionally biased region" description="Basic and acidic residues" evidence="1">
    <location>
        <begin position="465"/>
        <end position="504"/>
    </location>
</feature>
<feature type="compositionally biased region" description="Basic and acidic residues" evidence="1">
    <location>
        <begin position="907"/>
        <end position="917"/>
    </location>
</feature>
<feature type="region of interest" description="Disordered" evidence="1">
    <location>
        <begin position="172"/>
        <end position="203"/>
    </location>
</feature>
<accession>A0AAV1FTR9</accession>
<dbReference type="AlphaFoldDB" id="A0AAV1FTR9"/>
<feature type="compositionally biased region" description="Acidic residues" evidence="1">
    <location>
        <begin position="182"/>
        <end position="202"/>
    </location>
</feature>
<gene>
    <name evidence="2" type="ORF">XNOV1_A021975</name>
</gene>
<feature type="compositionally biased region" description="Polar residues" evidence="1">
    <location>
        <begin position="612"/>
        <end position="627"/>
    </location>
</feature>
<feature type="region of interest" description="Disordered" evidence="1">
    <location>
        <begin position="812"/>
        <end position="933"/>
    </location>
</feature>
<feature type="compositionally biased region" description="Basic and acidic residues" evidence="1">
    <location>
        <begin position="234"/>
        <end position="256"/>
    </location>
</feature>
<feature type="compositionally biased region" description="Basic residues" evidence="1">
    <location>
        <begin position="870"/>
        <end position="879"/>
    </location>
</feature>
<keyword evidence="3" id="KW-1185">Reference proteome</keyword>
<dbReference type="EMBL" id="OY660872">
    <property type="protein sequence ID" value="CAJ1064361.1"/>
    <property type="molecule type" value="Genomic_DNA"/>
</dbReference>
<feature type="compositionally biased region" description="Basic and acidic residues" evidence="1">
    <location>
        <begin position="1069"/>
        <end position="1079"/>
    </location>
</feature>
<feature type="region of interest" description="Disordered" evidence="1">
    <location>
        <begin position="950"/>
        <end position="983"/>
    </location>
</feature>
<dbReference type="Proteomes" id="UP001178508">
    <property type="component" value="Chromosome 9"/>
</dbReference>
<feature type="compositionally biased region" description="Basic and acidic residues" evidence="1">
    <location>
        <begin position="82"/>
        <end position="91"/>
    </location>
</feature>
<feature type="compositionally biased region" description="Basic and acidic residues" evidence="1">
    <location>
        <begin position="653"/>
        <end position="663"/>
    </location>
</feature>
<evidence type="ECO:0000313" key="2">
    <source>
        <dbReference type="EMBL" id="CAJ1064361.1"/>
    </source>
</evidence>
<protein>
    <submittedName>
        <fullName evidence="2">Actin cytoskeleton-regulatory complex protein pan1-like</fullName>
    </submittedName>
</protein>
<feature type="region of interest" description="Disordered" evidence="1">
    <location>
        <begin position="35"/>
        <end position="125"/>
    </location>
</feature>
<feature type="region of interest" description="Disordered" evidence="1">
    <location>
        <begin position="727"/>
        <end position="749"/>
    </location>
</feature>
<evidence type="ECO:0000256" key="1">
    <source>
        <dbReference type="SAM" id="MobiDB-lite"/>
    </source>
</evidence>
<organism evidence="2 3">
    <name type="scientific">Xyrichtys novacula</name>
    <name type="common">Pearly razorfish</name>
    <name type="synonym">Hemipteronotus novacula</name>
    <dbReference type="NCBI Taxonomy" id="13765"/>
    <lineage>
        <taxon>Eukaryota</taxon>
        <taxon>Metazoa</taxon>
        <taxon>Chordata</taxon>
        <taxon>Craniata</taxon>
        <taxon>Vertebrata</taxon>
        <taxon>Euteleostomi</taxon>
        <taxon>Actinopterygii</taxon>
        <taxon>Neopterygii</taxon>
        <taxon>Teleostei</taxon>
        <taxon>Neoteleostei</taxon>
        <taxon>Acanthomorphata</taxon>
        <taxon>Eupercaria</taxon>
        <taxon>Labriformes</taxon>
        <taxon>Labridae</taxon>
        <taxon>Xyrichtys</taxon>
    </lineage>
</organism>
<feature type="region of interest" description="Disordered" evidence="1">
    <location>
        <begin position="1068"/>
        <end position="1134"/>
    </location>
</feature>
<name>A0AAV1FTR9_XYRNO</name>
<reference evidence="2" key="1">
    <citation type="submission" date="2023-08" db="EMBL/GenBank/DDBJ databases">
        <authorList>
            <person name="Alioto T."/>
            <person name="Alioto T."/>
            <person name="Gomez Garrido J."/>
        </authorList>
    </citation>
    <scope>NUCLEOTIDE SEQUENCE</scope>
</reference>
<proteinExistence type="predicted"/>
<feature type="compositionally biased region" description="Basic and acidic residues" evidence="1">
    <location>
        <begin position="964"/>
        <end position="981"/>
    </location>
</feature>
<sequence>MAGVKSHATVEAAPLKSCIVVKEGSSYSEKVSQYLESSCGQNGQGGVSVETVEEDSDSGDSLFITQKPVPIPVRSTRGRPNLRSDTRPPRDLDEDEDDSSSSSSPERRFEIPATQKEKRMKTKLPEYSFPFLTGKRYRRSGRGTREQNRGLHNAGIAGFFREMWEAHKRGEDVELSLPTVDTDGEDISPLSEEEEERSEDEDIKVVERKVFAVPLKIKNQQTWCDHLKQKSIRKAADARQERSQGEQRKAFNEKQAEANTSRNIEEEDEEEVVPRNIESSSEQPETLGTDRVQEGGQEEEDTSHLQQKMIRRTTQEVIENSESDLGSEDSASSNAEKVVKEKKKRKSIEEDEEQPQSSEKAKNKTKGKREDEIVRSEERREEGEESTATSQEMRISHFIQRNKPLSFSDDATYEEESEGASSFVALDEHMERSPKQRKTRMRTDSEEVDNSLDLFGNENVENTDDTQRKAEDDQMATKKKTKEGLESESFSDKKAELDAARGDDSASVQQRKRSSSFLGADAESLQSVETPVDGAGRPGDTAGHLDTESAEMYRNEEECVEEVRKGENRERLEIQDRGDKDQEQEFGEPNTTCHTAPSERTAPEQEGMGKGSESNTESLRTVESVESTVDARLPSTDESLVLKEKKKKRKKKNTLEFQDRVDTDQEQEFGEPNTTCLRISKRSGRDTDSLRTVEIVANAGLSSTDEAVVLKKKKKKKREMLEIQDGVDKEQGFGEPITTCMSASPGRTAPELKGIGERLGSDTESLRAIESIESSIDVGLHSTDGSVVLNKKKKKRKKREMLDIQDGVEEEREFGELNTTCLSASPVRTEPEVKGKSKGSGSYTGSLRTVESVKSALDAGLSSTDEAVVLKKKKKKKKREMLEIQDSVNKEQAQEFEEPNATCLKSSPERTAPEQKGKSMRSGSDPGSPTTVKSVVSVVDAGLPSTDDSVVLNEKKKKRKKRKMLDIQDRVDKDQEQEFRKPKTTCLIASPERTEAELRRISKRLGSYTESVRTESVESVVDAGIPSTDEAVVLKKKKKKREISEIQDGVDKNQEQEFGEQNTTCYTALHERSEPEQKGISKRSRSDTGSLRTEESVKSAEDAGPPSTDEPVVLKKKKKEKEGDVRNSGWCGQRSGAGVWRAKHNLSECFT</sequence>
<feature type="compositionally biased region" description="Basic and acidic residues" evidence="1">
    <location>
        <begin position="543"/>
        <end position="583"/>
    </location>
</feature>
<feature type="region of interest" description="Disordered" evidence="1">
    <location>
        <begin position="234"/>
        <end position="670"/>
    </location>
</feature>